<dbReference type="SUPFAM" id="SSF55821">
    <property type="entry name" value="YrdC/RibB"/>
    <property type="match status" value="1"/>
</dbReference>
<evidence type="ECO:0000256" key="1">
    <source>
        <dbReference type="ARBA" id="ARBA00004496"/>
    </source>
</evidence>
<name>A0A1F7IX30_9BACT</name>
<evidence type="ECO:0000259" key="12">
    <source>
        <dbReference type="PROSITE" id="PS51163"/>
    </source>
</evidence>
<organism evidence="13 14">
    <name type="scientific">Candidatus Roizmanbacteria bacterium RIFCSPLOWO2_01_FULL_38_12</name>
    <dbReference type="NCBI Taxonomy" id="1802061"/>
    <lineage>
        <taxon>Bacteria</taxon>
        <taxon>Candidatus Roizmaniibacteriota</taxon>
    </lineage>
</organism>
<keyword evidence="9" id="KW-0067">ATP-binding</keyword>
<dbReference type="PANTHER" id="PTHR17490:SF16">
    <property type="entry name" value="THREONYLCARBAMOYL-AMP SYNTHASE"/>
    <property type="match status" value="1"/>
</dbReference>
<evidence type="ECO:0000256" key="2">
    <source>
        <dbReference type="ARBA" id="ARBA00007663"/>
    </source>
</evidence>
<keyword evidence="8" id="KW-0547">Nucleotide-binding</keyword>
<gene>
    <name evidence="13" type="ORF">A3A93_05025</name>
</gene>
<accession>A0A1F7IX30</accession>
<evidence type="ECO:0000256" key="10">
    <source>
        <dbReference type="ARBA" id="ARBA00029774"/>
    </source>
</evidence>
<evidence type="ECO:0000313" key="13">
    <source>
        <dbReference type="EMBL" id="OGK47924.1"/>
    </source>
</evidence>
<dbReference type="GO" id="GO:0005737">
    <property type="term" value="C:cytoplasm"/>
    <property type="evidence" value="ECO:0007669"/>
    <property type="project" value="UniProtKB-SubCell"/>
</dbReference>
<keyword evidence="7" id="KW-0548">Nucleotidyltransferase</keyword>
<dbReference type="GO" id="GO:0003725">
    <property type="term" value="F:double-stranded RNA binding"/>
    <property type="evidence" value="ECO:0007669"/>
    <property type="project" value="InterPro"/>
</dbReference>
<evidence type="ECO:0000313" key="14">
    <source>
        <dbReference type="Proteomes" id="UP000177141"/>
    </source>
</evidence>
<reference evidence="13 14" key="1">
    <citation type="journal article" date="2016" name="Nat. Commun.">
        <title>Thousands of microbial genomes shed light on interconnected biogeochemical processes in an aquifer system.</title>
        <authorList>
            <person name="Anantharaman K."/>
            <person name="Brown C.T."/>
            <person name="Hug L.A."/>
            <person name="Sharon I."/>
            <person name="Castelle C.J."/>
            <person name="Probst A.J."/>
            <person name="Thomas B.C."/>
            <person name="Singh A."/>
            <person name="Wilkins M.J."/>
            <person name="Karaoz U."/>
            <person name="Brodie E.L."/>
            <person name="Williams K.H."/>
            <person name="Hubbard S.S."/>
            <person name="Banfield J.F."/>
        </authorList>
    </citation>
    <scope>NUCLEOTIDE SEQUENCE [LARGE SCALE GENOMIC DNA]</scope>
</reference>
<dbReference type="GO" id="GO:0008033">
    <property type="term" value="P:tRNA processing"/>
    <property type="evidence" value="ECO:0007669"/>
    <property type="project" value="UniProtKB-KW"/>
</dbReference>
<dbReference type="InterPro" id="IPR006070">
    <property type="entry name" value="Sua5-like_dom"/>
</dbReference>
<comment type="catalytic activity">
    <reaction evidence="11">
        <text>L-threonine + hydrogencarbonate + ATP = L-threonylcarbamoyladenylate + diphosphate + H2O</text>
        <dbReference type="Rhea" id="RHEA:36407"/>
        <dbReference type="ChEBI" id="CHEBI:15377"/>
        <dbReference type="ChEBI" id="CHEBI:17544"/>
        <dbReference type="ChEBI" id="CHEBI:30616"/>
        <dbReference type="ChEBI" id="CHEBI:33019"/>
        <dbReference type="ChEBI" id="CHEBI:57926"/>
        <dbReference type="ChEBI" id="CHEBI:73682"/>
        <dbReference type="EC" id="2.7.7.87"/>
    </reaction>
</comment>
<keyword evidence="5" id="KW-0808">Transferase</keyword>
<evidence type="ECO:0000256" key="4">
    <source>
        <dbReference type="ARBA" id="ARBA00022490"/>
    </source>
</evidence>
<sequence length="239" mass="26393">MFTTIQISSNDKKSIIDKTCKILARSGLVVFPSDTVYGLLVDATNENAVKKLIRFKNRPFGKAISVFVADFNMLQSVAVLPQENSKLLHHLIPGPFTVILQSRHSVSKLLESERGTVGVRITNYPFVQELVEAFGKPVTATSANLAGRSPHYSVSSFLNQLSVTKKKLIDLIIDAETLPRNKPSTVVDLSSSSLKILRRGDIVSNKSDEYISKSPAQTQRLGKFLAEKSIKNARRKPIV</sequence>
<proteinExistence type="inferred from homology"/>
<comment type="subcellular location">
    <subcellularLocation>
        <location evidence="1">Cytoplasm</location>
    </subcellularLocation>
</comment>
<evidence type="ECO:0000256" key="3">
    <source>
        <dbReference type="ARBA" id="ARBA00012584"/>
    </source>
</evidence>
<evidence type="ECO:0000256" key="11">
    <source>
        <dbReference type="ARBA" id="ARBA00048366"/>
    </source>
</evidence>
<dbReference type="GO" id="GO:0061710">
    <property type="term" value="F:L-threonylcarbamoyladenylate synthase"/>
    <property type="evidence" value="ECO:0007669"/>
    <property type="project" value="UniProtKB-EC"/>
</dbReference>
<protein>
    <recommendedName>
        <fullName evidence="10">L-threonylcarbamoyladenylate synthase</fullName>
        <ecNumber evidence="3">2.7.7.87</ecNumber>
    </recommendedName>
    <alternativeName>
        <fullName evidence="10">L-threonylcarbamoyladenylate synthase</fullName>
    </alternativeName>
</protein>
<dbReference type="GO" id="GO:0006450">
    <property type="term" value="P:regulation of translational fidelity"/>
    <property type="evidence" value="ECO:0007669"/>
    <property type="project" value="TreeGrafter"/>
</dbReference>
<dbReference type="AlphaFoldDB" id="A0A1F7IX30"/>
<dbReference type="NCBIfam" id="TIGR00057">
    <property type="entry name" value="L-threonylcarbamoyladenylate synthase"/>
    <property type="match status" value="1"/>
</dbReference>
<dbReference type="GO" id="GO:0005524">
    <property type="term" value="F:ATP binding"/>
    <property type="evidence" value="ECO:0007669"/>
    <property type="project" value="UniProtKB-KW"/>
</dbReference>
<dbReference type="EMBL" id="MGAL01000025">
    <property type="protein sequence ID" value="OGK47924.1"/>
    <property type="molecule type" value="Genomic_DNA"/>
</dbReference>
<dbReference type="Pfam" id="PF01300">
    <property type="entry name" value="Sua5_yciO_yrdC"/>
    <property type="match status" value="1"/>
</dbReference>
<dbReference type="EC" id="2.7.7.87" evidence="3"/>
<keyword evidence="6" id="KW-0819">tRNA processing</keyword>
<comment type="similarity">
    <text evidence="2">Belongs to the SUA5 family.</text>
</comment>
<evidence type="ECO:0000256" key="5">
    <source>
        <dbReference type="ARBA" id="ARBA00022679"/>
    </source>
</evidence>
<evidence type="ECO:0000256" key="9">
    <source>
        <dbReference type="ARBA" id="ARBA00022840"/>
    </source>
</evidence>
<dbReference type="PANTHER" id="PTHR17490">
    <property type="entry name" value="SUA5"/>
    <property type="match status" value="1"/>
</dbReference>
<feature type="domain" description="YrdC-like" evidence="12">
    <location>
        <begin position="13"/>
        <end position="202"/>
    </location>
</feature>
<dbReference type="PROSITE" id="PS51163">
    <property type="entry name" value="YRDC"/>
    <property type="match status" value="1"/>
</dbReference>
<dbReference type="InterPro" id="IPR050156">
    <property type="entry name" value="TC-AMP_synthase_SUA5"/>
</dbReference>
<keyword evidence="4" id="KW-0963">Cytoplasm</keyword>
<evidence type="ECO:0000256" key="6">
    <source>
        <dbReference type="ARBA" id="ARBA00022694"/>
    </source>
</evidence>
<dbReference type="Gene3D" id="3.90.870.10">
    <property type="entry name" value="DHBP synthase"/>
    <property type="match status" value="1"/>
</dbReference>
<dbReference type="STRING" id="1802061.A3A93_05025"/>
<comment type="caution">
    <text evidence="13">The sequence shown here is derived from an EMBL/GenBank/DDBJ whole genome shotgun (WGS) entry which is preliminary data.</text>
</comment>
<dbReference type="GO" id="GO:0000049">
    <property type="term" value="F:tRNA binding"/>
    <property type="evidence" value="ECO:0007669"/>
    <property type="project" value="TreeGrafter"/>
</dbReference>
<evidence type="ECO:0000256" key="8">
    <source>
        <dbReference type="ARBA" id="ARBA00022741"/>
    </source>
</evidence>
<dbReference type="InterPro" id="IPR017945">
    <property type="entry name" value="DHBP_synth_RibB-like_a/b_dom"/>
</dbReference>
<dbReference type="Proteomes" id="UP000177141">
    <property type="component" value="Unassembled WGS sequence"/>
</dbReference>
<evidence type="ECO:0000256" key="7">
    <source>
        <dbReference type="ARBA" id="ARBA00022695"/>
    </source>
</evidence>
<feature type="non-terminal residue" evidence="13">
    <location>
        <position position="239"/>
    </location>
</feature>